<reference evidence="1" key="1">
    <citation type="journal article" date="2015" name="Nature">
        <title>Complex archaea that bridge the gap between prokaryotes and eukaryotes.</title>
        <authorList>
            <person name="Spang A."/>
            <person name="Saw J.H."/>
            <person name="Jorgensen S.L."/>
            <person name="Zaremba-Niedzwiedzka K."/>
            <person name="Martijn J."/>
            <person name="Lind A.E."/>
            <person name="van Eijk R."/>
            <person name="Schleper C."/>
            <person name="Guy L."/>
            <person name="Ettema T.J."/>
        </authorList>
    </citation>
    <scope>NUCLEOTIDE SEQUENCE</scope>
</reference>
<comment type="caution">
    <text evidence="1">The sequence shown here is derived from an EMBL/GenBank/DDBJ whole genome shotgun (WGS) entry which is preliminary data.</text>
</comment>
<proteinExistence type="predicted"/>
<evidence type="ECO:0000313" key="1">
    <source>
        <dbReference type="EMBL" id="KKL59348.1"/>
    </source>
</evidence>
<protein>
    <submittedName>
        <fullName evidence="1">Uncharacterized protein</fullName>
    </submittedName>
</protein>
<sequence length="376" mass="45282">MSLFQYFDKLLGDNPEDHIEKIKIFKHFKSIRGFAKHFGLSYNKFRRTLIQYLNQKYGIKRAEIIYNKLWPTFKEKNKINKQEFQKKLHFQLNNYFPKEIGKIDQLIEYAQEFMVDPNTITNWIMEYLKIKLLPIFSAEEVLEYAQEMYNKIWTINLCISGGRKKIDYKRIKKYALTKYGKLITTEKEFETMGDVISRRYVVMKCQEGHSWSVMVTNLLYRKSWCPYCYQLKCQEYLLEYMKAVFGKIFSLTTLTKAYGLRYKPGEGMLKFDGYNESVIIEGKEFKVACEFDGRQHDIYPNYFHKSLQEYEYAQKNDIRKNKHANDHETILIRIKEIHGFDKKCFEKNPKKVIKEIIKQFNEQVQDLYGIQNIRLK</sequence>
<gene>
    <name evidence="1" type="ORF">LCGC14_2216260</name>
</gene>
<name>A0A0F9DCA9_9ZZZZ</name>
<dbReference type="AlphaFoldDB" id="A0A0F9DCA9"/>
<dbReference type="EMBL" id="LAZR01029516">
    <property type="protein sequence ID" value="KKL59348.1"/>
    <property type="molecule type" value="Genomic_DNA"/>
</dbReference>
<organism evidence="1">
    <name type="scientific">marine sediment metagenome</name>
    <dbReference type="NCBI Taxonomy" id="412755"/>
    <lineage>
        <taxon>unclassified sequences</taxon>
        <taxon>metagenomes</taxon>
        <taxon>ecological metagenomes</taxon>
    </lineage>
</organism>
<accession>A0A0F9DCA9</accession>